<proteinExistence type="predicted"/>
<dbReference type="AlphaFoldDB" id="A0AAD4Y308"/>
<dbReference type="EMBL" id="JAKZEL010000017">
    <property type="protein sequence ID" value="KAI4535780.1"/>
    <property type="molecule type" value="Genomic_DNA"/>
</dbReference>
<dbReference type="Proteomes" id="UP001214576">
    <property type="component" value="Unassembled WGS sequence"/>
</dbReference>
<keyword evidence="1" id="KW-0732">Signal</keyword>
<sequence length="61" mass="6370">ATWVIAILAITNNAAVNVHLHVSCVESCGTTFMGYTSILGEGNGTPLQYSCLENPMDGGAR</sequence>
<name>A0AAD4Y308_OVIAM</name>
<protein>
    <submittedName>
        <fullName evidence="2">Uncharacterized protein</fullName>
    </submittedName>
</protein>
<feature type="signal peptide" evidence="1">
    <location>
        <begin position="1"/>
        <end position="15"/>
    </location>
</feature>
<accession>A0AAD4Y308</accession>
<comment type="caution">
    <text evidence="2">The sequence shown here is derived from an EMBL/GenBank/DDBJ whole genome shotgun (WGS) entry which is preliminary data.</text>
</comment>
<organism evidence="2 3">
    <name type="scientific">Ovis ammon polii</name>
    <dbReference type="NCBI Taxonomy" id="230172"/>
    <lineage>
        <taxon>Eukaryota</taxon>
        <taxon>Metazoa</taxon>
        <taxon>Chordata</taxon>
        <taxon>Craniata</taxon>
        <taxon>Vertebrata</taxon>
        <taxon>Euteleostomi</taxon>
        <taxon>Mammalia</taxon>
        <taxon>Eutheria</taxon>
        <taxon>Laurasiatheria</taxon>
        <taxon>Artiodactyla</taxon>
        <taxon>Ruminantia</taxon>
        <taxon>Pecora</taxon>
        <taxon>Bovidae</taxon>
        <taxon>Caprinae</taxon>
        <taxon>Ovis</taxon>
    </lineage>
</organism>
<feature type="chain" id="PRO_5042028511" evidence="1">
    <location>
        <begin position="16"/>
        <end position="61"/>
    </location>
</feature>
<evidence type="ECO:0000313" key="2">
    <source>
        <dbReference type="EMBL" id="KAI4535780.1"/>
    </source>
</evidence>
<evidence type="ECO:0000256" key="1">
    <source>
        <dbReference type="SAM" id="SignalP"/>
    </source>
</evidence>
<evidence type="ECO:0000313" key="3">
    <source>
        <dbReference type="Proteomes" id="UP001214576"/>
    </source>
</evidence>
<reference evidence="2" key="1">
    <citation type="submission" date="2022-03" db="EMBL/GenBank/DDBJ databases">
        <title>Genomic analyses of argali, domestic sheep and their hybrids provide insights into chromosomal evolution, heterosis and genetic basis of agronomic traits.</title>
        <authorList>
            <person name="Li M."/>
        </authorList>
    </citation>
    <scope>NUCLEOTIDE SEQUENCE</scope>
    <source>
        <strain evidence="2">CAU-MHL-2022a</strain>
        <tissue evidence="2">Skin</tissue>
    </source>
</reference>
<keyword evidence="3" id="KW-1185">Reference proteome</keyword>
<feature type="non-terminal residue" evidence="2">
    <location>
        <position position="1"/>
    </location>
</feature>
<gene>
    <name evidence="2" type="ORF">MG293_014107</name>
</gene>